<reference evidence="10" key="1">
    <citation type="submission" date="2021-01" db="UniProtKB">
        <authorList>
            <consortium name="EnsemblMetazoa"/>
        </authorList>
    </citation>
    <scope>IDENTIFICATION</scope>
</reference>
<dbReference type="KEGG" id="nvi:116416555"/>
<sequence>MGHTKKKNNKKICDVVKVCNMCCKRINIYKSKHECGINWCNLCREKHDVNQLCYIQPIGRNVNAQIIRKSLKKNLFIFYDFETRQDSAYREHTEIKIHIPNLCVVQQVCDDCMDDENINILCHTCGVREHIFRDDPVKQLIGLAVREKTTFDQIICIAHNSRGFDAQFILREIVENTSIVPNVILNGQNIIMLQCGRTKLIDSLNYFHMKLSALPQTFSLPPASKKGYFPHLFNTLDNQNYVGALPEASFYATNAMSTSEREKFIVWYEENRNTYEFDFQGEILDYCRMDVEILRLACMAFRKIFIKCGNTCPFTEATTIASACSIVYRKNFLREKIIGIIPAGGYRRADNHSQKSIQWLLQCEREIGREIIHAGRAREFMLLEGFRVDGYLPPENNNANKGIVFEYQGCYTHGCPICFNKRRDKIMSYGRTMDESYENTFRKIQKIKALGYEVREIWECTFDRIKAENREIYEYVTQHPLVSRITLNPRDAFFGGRTENIVTEYTIGNNEKIQYTDICSLLFALCRSCCEEMQQCDCNHEDPKMRENNIEKNSGLRAVAKLCLNSFWGKFGQRSNLKQTEVVKSRESLLKLLTCPGRDVNDILAINDEIQYVNWQYKDEAVTPAPHTSVVIAAYTTAQARLELYNYLRRLGDRDLYYDTDSCIFVSHDDASDEYKPFVGSKLGDMTDELCGYGENTYISNFVSGGPKFYAYIAVTPNKDDKIECCKVKGISLNFSNGVKINFDSIKNLINDALANEDHESEKMNDECSKIRLKFKAIRRTKMHEVVTREESKTCCVVLKKQRYLTSRKSLPFGYKNN</sequence>
<dbReference type="Pfam" id="PF03175">
    <property type="entry name" value="DNA_pol_B_2"/>
    <property type="match status" value="1"/>
</dbReference>
<keyword evidence="5" id="KW-0235">DNA replication</keyword>
<dbReference type="GO" id="GO:0042575">
    <property type="term" value="C:DNA polymerase complex"/>
    <property type="evidence" value="ECO:0007669"/>
    <property type="project" value="UniProtKB-ARBA"/>
</dbReference>
<evidence type="ECO:0000256" key="7">
    <source>
        <dbReference type="ARBA" id="ARBA00023125"/>
    </source>
</evidence>
<protein>
    <recommendedName>
        <fullName evidence="2">DNA-directed DNA polymerase</fullName>
        <ecNumber evidence="2">2.7.7.7</ecNumber>
    </recommendedName>
</protein>
<dbReference type="InParanoid" id="A0A7M7Q3F8"/>
<dbReference type="InterPro" id="IPR004868">
    <property type="entry name" value="DNA-dir_DNA_pol_B_mt/vir"/>
</dbReference>
<dbReference type="InterPro" id="IPR043502">
    <property type="entry name" value="DNA/RNA_pol_sf"/>
</dbReference>
<comment type="similarity">
    <text evidence="1">Belongs to the DNA polymerase type-B family.</text>
</comment>
<dbReference type="Gene3D" id="3.90.1600.10">
    <property type="entry name" value="Palm domain of DNA polymerase"/>
    <property type="match status" value="1"/>
</dbReference>
<evidence type="ECO:0000259" key="9">
    <source>
        <dbReference type="Pfam" id="PF03175"/>
    </source>
</evidence>
<dbReference type="InterPro" id="IPR036397">
    <property type="entry name" value="RNaseH_sf"/>
</dbReference>
<keyword evidence="3" id="KW-0808">Transferase</keyword>
<dbReference type="Gene3D" id="1.10.287.690">
    <property type="entry name" value="Helix hairpin bin"/>
    <property type="match status" value="1"/>
</dbReference>
<comment type="catalytic activity">
    <reaction evidence="8">
        <text>DNA(n) + a 2'-deoxyribonucleoside 5'-triphosphate = DNA(n+1) + diphosphate</text>
        <dbReference type="Rhea" id="RHEA:22508"/>
        <dbReference type="Rhea" id="RHEA-COMP:17339"/>
        <dbReference type="Rhea" id="RHEA-COMP:17340"/>
        <dbReference type="ChEBI" id="CHEBI:33019"/>
        <dbReference type="ChEBI" id="CHEBI:61560"/>
        <dbReference type="ChEBI" id="CHEBI:173112"/>
        <dbReference type="EC" id="2.7.7.7"/>
    </reaction>
</comment>
<name>A0A7M7Q3F8_NASVI</name>
<keyword evidence="4" id="KW-0548">Nucleotidyltransferase</keyword>
<evidence type="ECO:0000256" key="5">
    <source>
        <dbReference type="ARBA" id="ARBA00022705"/>
    </source>
</evidence>
<dbReference type="InterPro" id="IPR023211">
    <property type="entry name" value="DNA_pol_palm_dom_sf"/>
</dbReference>
<dbReference type="Gene3D" id="3.30.420.10">
    <property type="entry name" value="Ribonuclease H-like superfamily/Ribonuclease H"/>
    <property type="match status" value="1"/>
</dbReference>
<dbReference type="OrthoDB" id="7550162at2759"/>
<dbReference type="SUPFAM" id="SSF56672">
    <property type="entry name" value="DNA/RNA polymerases"/>
    <property type="match status" value="1"/>
</dbReference>
<dbReference type="GO" id="GO:0000166">
    <property type="term" value="F:nucleotide binding"/>
    <property type="evidence" value="ECO:0007669"/>
    <property type="project" value="InterPro"/>
</dbReference>
<accession>A0A7M7Q3F8</accession>
<dbReference type="EnsemblMetazoa" id="XM_031925432">
    <property type="protein sequence ID" value="XP_031781292"/>
    <property type="gene ID" value="LOC116416555"/>
</dbReference>
<dbReference type="RefSeq" id="XP_031781292.1">
    <property type="nucleotide sequence ID" value="XM_031925432.2"/>
</dbReference>
<proteinExistence type="inferred from homology"/>
<evidence type="ECO:0000256" key="4">
    <source>
        <dbReference type="ARBA" id="ARBA00022695"/>
    </source>
</evidence>
<evidence type="ECO:0000256" key="6">
    <source>
        <dbReference type="ARBA" id="ARBA00022932"/>
    </source>
</evidence>
<dbReference type="PANTHER" id="PTHR33568">
    <property type="entry name" value="DNA POLYMERASE"/>
    <property type="match status" value="1"/>
</dbReference>
<evidence type="ECO:0000256" key="3">
    <source>
        <dbReference type="ARBA" id="ARBA00022679"/>
    </source>
</evidence>
<dbReference type="GeneID" id="116416555"/>
<dbReference type="GO" id="GO:0003887">
    <property type="term" value="F:DNA-directed DNA polymerase activity"/>
    <property type="evidence" value="ECO:0007669"/>
    <property type="project" value="UniProtKB-KW"/>
</dbReference>
<keyword evidence="11" id="KW-1185">Reference proteome</keyword>
<dbReference type="EC" id="2.7.7.7" evidence="2"/>
<dbReference type="Proteomes" id="UP000002358">
    <property type="component" value="Unassembled WGS sequence"/>
</dbReference>
<feature type="domain" description="DNA-directed DNA polymerase family B mitochondria/virus" evidence="9">
    <location>
        <begin position="152"/>
        <end position="335"/>
    </location>
</feature>
<evidence type="ECO:0000256" key="1">
    <source>
        <dbReference type="ARBA" id="ARBA00005755"/>
    </source>
</evidence>
<keyword evidence="7" id="KW-0238">DNA-binding</keyword>
<evidence type="ECO:0000313" key="11">
    <source>
        <dbReference type="Proteomes" id="UP000002358"/>
    </source>
</evidence>
<dbReference type="PANTHER" id="PTHR33568:SF3">
    <property type="entry name" value="DNA-DIRECTED DNA POLYMERASE"/>
    <property type="match status" value="1"/>
</dbReference>
<evidence type="ECO:0000256" key="2">
    <source>
        <dbReference type="ARBA" id="ARBA00012417"/>
    </source>
</evidence>
<dbReference type="Gene3D" id="3.40.960.10">
    <property type="entry name" value="VSR Endonuclease"/>
    <property type="match status" value="1"/>
</dbReference>
<keyword evidence="6" id="KW-0239">DNA-directed DNA polymerase</keyword>
<evidence type="ECO:0000256" key="8">
    <source>
        <dbReference type="ARBA" id="ARBA00049244"/>
    </source>
</evidence>
<dbReference type="SUPFAM" id="SSF53098">
    <property type="entry name" value="Ribonuclease H-like"/>
    <property type="match status" value="1"/>
</dbReference>
<dbReference type="AlphaFoldDB" id="A0A7M7Q3F8"/>
<dbReference type="InterPro" id="IPR012337">
    <property type="entry name" value="RNaseH-like_sf"/>
</dbReference>
<evidence type="ECO:0000313" key="10">
    <source>
        <dbReference type="EnsemblMetazoa" id="XP_031781292"/>
    </source>
</evidence>
<dbReference type="GO" id="GO:0006260">
    <property type="term" value="P:DNA replication"/>
    <property type="evidence" value="ECO:0007669"/>
    <property type="project" value="UniProtKB-KW"/>
</dbReference>
<organism evidence="10 11">
    <name type="scientific">Nasonia vitripennis</name>
    <name type="common">Parasitic wasp</name>
    <dbReference type="NCBI Taxonomy" id="7425"/>
    <lineage>
        <taxon>Eukaryota</taxon>
        <taxon>Metazoa</taxon>
        <taxon>Ecdysozoa</taxon>
        <taxon>Arthropoda</taxon>
        <taxon>Hexapoda</taxon>
        <taxon>Insecta</taxon>
        <taxon>Pterygota</taxon>
        <taxon>Neoptera</taxon>
        <taxon>Endopterygota</taxon>
        <taxon>Hymenoptera</taxon>
        <taxon>Apocrita</taxon>
        <taxon>Proctotrupomorpha</taxon>
        <taxon>Chalcidoidea</taxon>
        <taxon>Pteromalidae</taxon>
        <taxon>Pteromalinae</taxon>
        <taxon>Nasonia</taxon>
    </lineage>
</organism>
<dbReference type="GO" id="GO:0003677">
    <property type="term" value="F:DNA binding"/>
    <property type="evidence" value="ECO:0007669"/>
    <property type="project" value="UniProtKB-KW"/>
</dbReference>